<organism evidence="1 2">
    <name type="scientific">Leptospira barantonii</name>
    <dbReference type="NCBI Taxonomy" id="2023184"/>
    <lineage>
        <taxon>Bacteria</taxon>
        <taxon>Pseudomonadati</taxon>
        <taxon>Spirochaetota</taxon>
        <taxon>Spirochaetia</taxon>
        <taxon>Leptospirales</taxon>
        <taxon>Leptospiraceae</taxon>
        <taxon>Leptospira</taxon>
    </lineage>
</organism>
<evidence type="ECO:0000313" key="1">
    <source>
        <dbReference type="EMBL" id="PJZ58797.1"/>
    </source>
</evidence>
<keyword evidence="2" id="KW-1185">Reference proteome</keyword>
<gene>
    <name evidence="1" type="ORF">CH367_01770</name>
</gene>
<protein>
    <submittedName>
        <fullName evidence="1">Uncharacterized protein</fullName>
    </submittedName>
</protein>
<comment type="caution">
    <text evidence="1">The sequence shown here is derived from an EMBL/GenBank/DDBJ whole genome shotgun (WGS) entry which is preliminary data.</text>
</comment>
<dbReference type="EMBL" id="NPDS01000001">
    <property type="protein sequence ID" value="PJZ58797.1"/>
    <property type="molecule type" value="Genomic_DNA"/>
</dbReference>
<evidence type="ECO:0000313" key="2">
    <source>
        <dbReference type="Proteomes" id="UP000231879"/>
    </source>
</evidence>
<proteinExistence type="predicted"/>
<dbReference type="Proteomes" id="UP000231879">
    <property type="component" value="Unassembled WGS sequence"/>
</dbReference>
<sequence>MTDFPKYRRGDLPFFQFISESSHVWFLKSETLFTESFSILKNKYILFFEYTIFSIKFPEGKTVIRSFLRDIDPKKKDTL</sequence>
<accession>A0ABX4NT58</accession>
<reference evidence="1 2" key="1">
    <citation type="submission" date="2017-07" db="EMBL/GenBank/DDBJ databases">
        <title>Leptospira spp. isolated from tropical soils.</title>
        <authorList>
            <person name="Thibeaux R."/>
            <person name="Iraola G."/>
            <person name="Ferres I."/>
            <person name="Bierque E."/>
            <person name="Girault D."/>
            <person name="Soupe-Gilbert M.-E."/>
            <person name="Picardeau M."/>
            <person name="Goarant C."/>
        </authorList>
    </citation>
    <scope>NUCLEOTIDE SEQUENCE [LARGE SCALE GENOMIC DNA]</scope>
    <source>
        <strain evidence="1 2">FH4-C-A1</strain>
    </source>
</reference>
<name>A0ABX4NT58_9LEPT</name>